<evidence type="ECO:0000256" key="12">
    <source>
        <dbReference type="HAMAP-Rule" id="MF_00983"/>
    </source>
</evidence>
<dbReference type="InterPro" id="IPR014001">
    <property type="entry name" value="Helicase_ATP-bd"/>
</dbReference>
<evidence type="ECO:0000259" key="14">
    <source>
        <dbReference type="PROSITE" id="PS51192"/>
    </source>
</evidence>
<dbReference type="EC" id="5.6.2.4" evidence="12"/>
<dbReference type="SMART" id="SM00487">
    <property type="entry name" value="DEXDc"/>
    <property type="match status" value="1"/>
</dbReference>
<comment type="subunit">
    <text evidence="12">Component of the replication restart primosome.</text>
</comment>
<feature type="binding site" evidence="12">
    <location>
        <position position="456"/>
    </location>
    <ligand>
        <name>Zn(2+)</name>
        <dbReference type="ChEBI" id="CHEBI:29105"/>
        <label>1</label>
    </ligand>
</feature>
<evidence type="ECO:0000256" key="9">
    <source>
        <dbReference type="ARBA" id="ARBA00023125"/>
    </source>
</evidence>
<proteinExistence type="inferred from homology"/>
<comment type="catalytic activity">
    <reaction evidence="11 12">
        <text>ATP + H2O = ADP + phosphate + H(+)</text>
        <dbReference type="Rhea" id="RHEA:13065"/>
        <dbReference type="ChEBI" id="CHEBI:15377"/>
        <dbReference type="ChEBI" id="CHEBI:15378"/>
        <dbReference type="ChEBI" id="CHEBI:30616"/>
        <dbReference type="ChEBI" id="CHEBI:43474"/>
        <dbReference type="ChEBI" id="CHEBI:456216"/>
        <dbReference type="EC" id="5.6.2.4"/>
    </reaction>
</comment>
<keyword evidence="16" id="KW-1185">Reference proteome</keyword>
<organism evidence="15 16">
    <name type="scientific">Natronospirillum operosum</name>
    <dbReference type="NCBI Taxonomy" id="2759953"/>
    <lineage>
        <taxon>Bacteria</taxon>
        <taxon>Pseudomonadati</taxon>
        <taxon>Pseudomonadota</taxon>
        <taxon>Gammaproteobacteria</taxon>
        <taxon>Oceanospirillales</taxon>
        <taxon>Natronospirillaceae</taxon>
        <taxon>Natronospirillum</taxon>
    </lineage>
</organism>
<dbReference type="Pfam" id="PF17764">
    <property type="entry name" value="PriA_3primeBD"/>
    <property type="match status" value="1"/>
</dbReference>
<protein>
    <recommendedName>
        <fullName evidence="12">Replication restart protein PriA</fullName>
    </recommendedName>
    <alternativeName>
        <fullName evidence="12">ATP-dependent DNA helicase PriA</fullName>
        <ecNumber evidence="12">5.6.2.4</ecNumber>
    </alternativeName>
    <alternativeName>
        <fullName evidence="12">DNA 3'-5' helicase PriA</fullName>
    </alternativeName>
</protein>
<dbReference type="InterPro" id="IPR001650">
    <property type="entry name" value="Helicase_C-like"/>
</dbReference>
<keyword evidence="5 12" id="KW-0378">Hydrolase</keyword>
<keyword evidence="4 12" id="KW-0547">Nucleotide-binding</keyword>
<keyword evidence="3 12" id="KW-0479">Metal-binding</keyword>
<evidence type="ECO:0000256" key="13">
    <source>
        <dbReference type="SAM" id="MobiDB-lite"/>
    </source>
</evidence>
<feature type="binding site" evidence="12">
    <location>
        <position position="465"/>
    </location>
    <ligand>
        <name>Zn(2+)</name>
        <dbReference type="ChEBI" id="CHEBI:29105"/>
        <label>2</label>
    </ligand>
</feature>
<evidence type="ECO:0000256" key="4">
    <source>
        <dbReference type="ARBA" id="ARBA00022741"/>
    </source>
</evidence>
<sequence>MHRAQSERSSWGGKSYQNQSKAQPMDASDCVPYAVAVFCPLHQTFTYTGPPGLARGQRVRVAFGNRQAGGIITGSADSVPTNLRLKPIQQVPDTEPLLPESLCALAEWMARYYHAPIGEAYELCLPAAARPGLALPATRSPHSLTLTERGRALAPDQLKGAKRQQLVRQLQQHSTLSRDELKALDISKASADSLVRDELAAWQQESHVRPRPAPESNLTLSAAQQSVLTELQAGRAPQLLLGVTGSGKTELYIEWCRQILQQGRQCLILLPEIGLTPQMVARFSQRLGMPVEQLHSGMGDAARLRVWRDLAANKVPLVLGTRSSVLAPFADLGLIIVDEEHDGSYKQQDGVRYHARDVALWRAHQAACPILLGSATPALETLQNAVTGRYQRHDLPRRSDQGEVARSLLDLNRHPVAHGLSAPLVERMDDHLQHGRQVMLFLNRRGIAPSMICEACGTIQHCPNCSAYVTYHENPARLLCHHCGWSHRPPYPCEHCGETRLVPLGLGTAGLEQYLQQRWPDTTIWRIDRDRIRNQDDWARINSEVQAGQSGILLGTQMLAKGHDYPNVTLTGILDADSGLFSADFRAFERTAQLLTQVSGRAGRRRARAEILLQTRLPEHPLLNQFLRDDYSTLAQRLLDERQQADMPPFSHLALLRADHPEEETAWGFLHELSRILALPDGVQAVGPMPAMMSRRAGQYRMLWLLKATRRAPLHQALDSAVLTIARGMKIPSRLSWGVDVDPIEF</sequence>
<dbReference type="GO" id="GO:0006269">
    <property type="term" value="P:DNA replication, synthesis of primer"/>
    <property type="evidence" value="ECO:0007669"/>
    <property type="project" value="UniProtKB-KW"/>
</dbReference>
<dbReference type="SMART" id="SM00490">
    <property type="entry name" value="HELICc"/>
    <property type="match status" value="1"/>
</dbReference>
<evidence type="ECO:0000256" key="6">
    <source>
        <dbReference type="ARBA" id="ARBA00022806"/>
    </source>
</evidence>
<evidence type="ECO:0000313" key="16">
    <source>
        <dbReference type="Proteomes" id="UP000297475"/>
    </source>
</evidence>
<feature type="binding site" evidence="12">
    <location>
        <position position="480"/>
    </location>
    <ligand>
        <name>Zn(2+)</name>
        <dbReference type="ChEBI" id="CHEBI:29105"/>
        <label>2</label>
    </ligand>
</feature>
<comment type="caution">
    <text evidence="15">The sequence shown here is derived from an EMBL/GenBank/DDBJ whole genome shotgun (WGS) entry which is preliminary data.</text>
</comment>
<evidence type="ECO:0000256" key="10">
    <source>
        <dbReference type="ARBA" id="ARBA00023235"/>
    </source>
</evidence>
<evidence type="ECO:0000256" key="11">
    <source>
        <dbReference type="ARBA" id="ARBA00048988"/>
    </source>
</evidence>
<feature type="binding site" evidence="12">
    <location>
        <position position="496"/>
    </location>
    <ligand>
        <name>Zn(2+)</name>
        <dbReference type="ChEBI" id="CHEBI:29105"/>
        <label>1</label>
    </ligand>
</feature>
<dbReference type="InterPro" id="IPR042115">
    <property type="entry name" value="PriA_3primeBD_sf"/>
</dbReference>
<dbReference type="GO" id="GO:0005524">
    <property type="term" value="F:ATP binding"/>
    <property type="evidence" value="ECO:0007669"/>
    <property type="project" value="UniProtKB-UniRule"/>
</dbReference>
<reference evidence="15 16" key="1">
    <citation type="submission" date="2019-04" db="EMBL/GenBank/DDBJ databases">
        <title>Natronospirillum operosus gen. nov., sp. nov., a haloalkaliphilic satellite isolated from decaying biomass of laboratory culture of cyanobacterium Geitlerinema sp. and proposal of Natronospirillaceae fam. nov. and Saccharospirillaceae fam. nov.</title>
        <authorList>
            <person name="Kevbrin V."/>
            <person name="Boltyanskaya Y."/>
            <person name="Koziaeva V."/>
            <person name="Grouzdev D.S."/>
            <person name="Park M."/>
            <person name="Cho J."/>
        </authorList>
    </citation>
    <scope>NUCLEOTIDE SEQUENCE [LARGE SCALE GENOMIC DNA]</scope>
    <source>
        <strain evidence="15 16">G-116</strain>
    </source>
</reference>
<keyword evidence="10 12" id="KW-0413">Isomerase</keyword>
<comment type="similarity">
    <text evidence="12">Belongs to the helicase family. PriA subfamily.</text>
</comment>
<keyword evidence="7 12" id="KW-0862">Zinc</keyword>
<comment type="function">
    <text evidence="12">Initiates the restart of stalled replication forks, which reloads the replicative helicase on sites other than the origin of replication. Recognizes and binds to abandoned replication forks and remodels them to uncover a helicase loading site. Promotes assembly of the primosome at these replication forks.</text>
</comment>
<dbReference type="GO" id="GO:0006310">
    <property type="term" value="P:DNA recombination"/>
    <property type="evidence" value="ECO:0007669"/>
    <property type="project" value="InterPro"/>
</dbReference>
<dbReference type="EMBL" id="SRMF01000003">
    <property type="protein sequence ID" value="TGG93274.1"/>
    <property type="molecule type" value="Genomic_DNA"/>
</dbReference>
<dbReference type="OrthoDB" id="9759544at2"/>
<evidence type="ECO:0000256" key="7">
    <source>
        <dbReference type="ARBA" id="ARBA00022833"/>
    </source>
</evidence>
<feature type="binding site" evidence="12">
    <location>
        <position position="453"/>
    </location>
    <ligand>
        <name>Zn(2+)</name>
        <dbReference type="ChEBI" id="CHEBI:29105"/>
        <label>1</label>
    </ligand>
</feature>
<feature type="binding site" evidence="12">
    <location>
        <position position="493"/>
    </location>
    <ligand>
        <name>Zn(2+)</name>
        <dbReference type="ChEBI" id="CHEBI:29105"/>
        <label>1</label>
    </ligand>
</feature>
<comment type="catalytic activity">
    <reaction evidence="12">
        <text>Couples ATP hydrolysis with the unwinding of duplex DNA by translocating in the 3'-5' direction.</text>
        <dbReference type="EC" id="5.6.2.4"/>
    </reaction>
</comment>
<dbReference type="InterPro" id="IPR027417">
    <property type="entry name" value="P-loop_NTPase"/>
</dbReference>
<accession>A0A4Z0W652</accession>
<dbReference type="HAMAP" id="MF_00983">
    <property type="entry name" value="PriA"/>
    <property type="match status" value="1"/>
</dbReference>
<evidence type="ECO:0000256" key="2">
    <source>
        <dbReference type="ARBA" id="ARBA00022705"/>
    </source>
</evidence>
<dbReference type="GO" id="GO:0016887">
    <property type="term" value="F:ATP hydrolysis activity"/>
    <property type="evidence" value="ECO:0007669"/>
    <property type="project" value="RHEA"/>
</dbReference>
<dbReference type="GO" id="GO:0006302">
    <property type="term" value="P:double-strand break repair"/>
    <property type="evidence" value="ECO:0007669"/>
    <property type="project" value="InterPro"/>
</dbReference>
<evidence type="ECO:0000256" key="5">
    <source>
        <dbReference type="ARBA" id="ARBA00022801"/>
    </source>
</evidence>
<dbReference type="FunFam" id="3.40.50.300:FF:000489">
    <property type="entry name" value="Primosome assembly protein PriA"/>
    <property type="match status" value="1"/>
</dbReference>
<dbReference type="Proteomes" id="UP000297475">
    <property type="component" value="Unassembled WGS sequence"/>
</dbReference>
<keyword evidence="2 12" id="KW-0235">DNA replication</keyword>
<dbReference type="Gene3D" id="3.40.50.300">
    <property type="entry name" value="P-loop containing nucleotide triphosphate hydrolases"/>
    <property type="match status" value="2"/>
</dbReference>
<gene>
    <name evidence="12" type="primary">priA</name>
    <name evidence="15" type="ORF">E4656_09455</name>
</gene>
<dbReference type="GO" id="GO:0006270">
    <property type="term" value="P:DNA replication initiation"/>
    <property type="evidence" value="ECO:0007669"/>
    <property type="project" value="TreeGrafter"/>
</dbReference>
<keyword evidence="1 12" id="KW-0639">Primosome</keyword>
<evidence type="ECO:0000313" key="15">
    <source>
        <dbReference type="EMBL" id="TGG93274.1"/>
    </source>
</evidence>
<feature type="binding site" evidence="12">
    <location>
        <position position="462"/>
    </location>
    <ligand>
        <name>Zn(2+)</name>
        <dbReference type="ChEBI" id="CHEBI:29105"/>
        <label>2</label>
    </ligand>
</feature>
<dbReference type="InterPro" id="IPR040498">
    <property type="entry name" value="PriA_CRR"/>
</dbReference>
<dbReference type="Pfam" id="PF00270">
    <property type="entry name" value="DEAD"/>
    <property type="match status" value="1"/>
</dbReference>
<comment type="cofactor">
    <cofactor evidence="12">
        <name>Zn(2+)</name>
        <dbReference type="ChEBI" id="CHEBI:29105"/>
    </cofactor>
    <text evidence="12">Binds 2 zinc ions per subunit.</text>
</comment>
<dbReference type="NCBIfam" id="TIGR00595">
    <property type="entry name" value="priA"/>
    <property type="match status" value="1"/>
</dbReference>
<dbReference type="Pfam" id="PF18319">
    <property type="entry name" value="Zn_ribbon_PriA"/>
    <property type="match status" value="1"/>
</dbReference>
<dbReference type="GO" id="GO:0008270">
    <property type="term" value="F:zinc ion binding"/>
    <property type="evidence" value="ECO:0007669"/>
    <property type="project" value="UniProtKB-UniRule"/>
</dbReference>
<dbReference type="InterPro" id="IPR041236">
    <property type="entry name" value="PriA_C"/>
</dbReference>
<dbReference type="Pfam" id="PF18074">
    <property type="entry name" value="PriA_C"/>
    <property type="match status" value="1"/>
</dbReference>
<name>A0A4Z0W652_9GAMM</name>
<evidence type="ECO:0000256" key="3">
    <source>
        <dbReference type="ARBA" id="ARBA00022723"/>
    </source>
</evidence>
<feature type="binding site" evidence="12">
    <location>
        <position position="483"/>
    </location>
    <ligand>
        <name>Zn(2+)</name>
        <dbReference type="ChEBI" id="CHEBI:29105"/>
        <label>2</label>
    </ligand>
</feature>
<keyword evidence="6 12" id="KW-0347">Helicase</keyword>
<keyword evidence="9 12" id="KW-0238">DNA-binding</keyword>
<dbReference type="Gene3D" id="3.40.1440.60">
    <property type="entry name" value="PriA, 3(prime) DNA-binding domain"/>
    <property type="match status" value="1"/>
</dbReference>
<dbReference type="PROSITE" id="PS51192">
    <property type="entry name" value="HELICASE_ATP_BIND_1"/>
    <property type="match status" value="1"/>
</dbReference>
<dbReference type="SUPFAM" id="SSF52540">
    <property type="entry name" value="P-loop containing nucleoside triphosphate hydrolases"/>
    <property type="match status" value="2"/>
</dbReference>
<dbReference type="PANTHER" id="PTHR30580:SF0">
    <property type="entry name" value="PRIMOSOMAL PROTEIN N"/>
    <property type="match status" value="1"/>
</dbReference>
<dbReference type="GO" id="GO:1990077">
    <property type="term" value="C:primosome complex"/>
    <property type="evidence" value="ECO:0007669"/>
    <property type="project" value="UniProtKB-UniRule"/>
</dbReference>
<keyword evidence="8 12" id="KW-0067">ATP-binding</keyword>
<dbReference type="AlphaFoldDB" id="A0A4Z0W652"/>
<feature type="region of interest" description="Disordered" evidence="13">
    <location>
        <begin position="1"/>
        <end position="20"/>
    </location>
</feature>
<dbReference type="GO" id="GO:0043138">
    <property type="term" value="F:3'-5' DNA helicase activity"/>
    <property type="evidence" value="ECO:0007669"/>
    <property type="project" value="UniProtKB-EC"/>
</dbReference>
<dbReference type="PANTHER" id="PTHR30580">
    <property type="entry name" value="PRIMOSOMAL PROTEIN N"/>
    <property type="match status" value="1"/>
</dbReference>
<dbReference type="NCBIfam" id="NF004067">
    <property type="entry name" value="PRK05580.1-4"/>
    <property type="match status" value="1"/>
</dbReference>
<dbReference type="InterPro" id="IPR041222">
    <property type="entry name" value="PriA_3primeBD"/>
</dbReference>
<evidence type="ECO:0000256" key="1">
    <source>
        <dbReference type="ARBA" id="ARBA00022515"/>
    </source>
</evidence>
<dbReference type="InterPro" id="IPR005259">
    <property type="entry name" value="PriA"/>
</dbReference>
<dbReference type="CDD" id="cd17929">
    <property type="entry name" value="DEXHc_priA"/>
    <property type="match status" value="1"/>
</dbReference>
<dbReference type="GO" id="GO:0003677">
    <property type="term" value="F:DNA binding"/>
    <property type="evidence" value="ECO:0007669"/>
    <property type="project" value="UniProtKB-UniRule"/>
</dbReference>
<feature type="domain" description="Helicase ATP-binding" evidence="14">
    <location>
        <begin position="229"/>
        <end position="395"/>
    </location>
</feature>
<evidence type="ECO:0000256" key="8">
    <source>
        <dbReference type="ARBA" id="ARBA00022840"/>
    </source>
</evidence>
<dbReference type="InterPro" id="IPR011545">
    <property type="entry name" value="DEAD/DEAH_box_helicase_dom"/>
</dbReference>